<reference evidence="4" key="1">
    <citation type="submission" date="2010-05" db="EMBL/GenBank/DDBJ databases">
        <title>The genome sequence of Magnaporthe poae strain ATCC 64411.</title>
        <authorList>
            <person name="Ma L.-J."/>
            <person name="Dead R."/>
            <person name="Young S."/>
            <person name="Zeng Q."/>
            <person name="Koehrsen M."/>
            <person name="Alvarado L."/>
            <person name="Berlin A."/>
            <person name="Chapman S.B."/>
            <person name="Chen Z."/>
            <person name="Freedman E."/>
            <person name="Gellesch M."/>
            <person name="Goldberg J."/>
            <person name="Griggs A."/>
            <person name="Gujja S."/>
            <person name="Heilman E.R."/>
            <person name="Heiman D."/>
            <person name="Hepburn T."/>
            <person name="Howarth C."/>
            <person name="Jen D."/>
            <person name="Larson L."/>
            <person name="Mehta T."/>
            <person name="Neiman D."/>
            <person name="Pearson M."/>
            <person name="Roberts A."/>
            <person name="Saif S."/>
            <person name="Shea T."/>
            <person name="Shenoy N."/>
            <person name="Sisk P."/>
            <person name="Stolte C."/>
            <person name="Sykes S."/>
            <person name="Walk T."/>
            <person name="White J."/>
            <person name="Yandava C."/>
            <person name="Haas B."/>
            <person name="Nusbaum C."/>
            <person name="Birren B."/>
        </authorList>
    </citation>
    <scope>NUCLEOTIDE SEQUENCE [LARGE SCALE GENOMIC DNA]</scope>
    <source>
        <strain evidence="4">ATCC 64411 / 73-15</strain>
    </source>
</reference>
<organism evidence="3 4">
    <name type="scientific">Magnaporthiopsis poae (strain ATCC 64411 / 73-15)</name>
    <name type="common">Kentucky bluegrass fungus</name>
    <name type="synonym">Magnaporthe poae</name>
    <dbReference type="NCBI Taxonomy" id="644358"/>
    <lineage>
        <taxon>Eukaryota</taxon>
        <taxon>Fungi</taxon>
        <taxon>Dikarya</taxon>
        <taxon>Ascomycota</taxon>
        <taxon>Pezizomycotina</taxon>
        <taxon>Sordariomycetes</taxon>
        <taxon>Sordariomycetidae</taxon>
        <taxon>Magnaporthales</taxon>
        <taxon>Magnaporthaceae</taxon>
        <taxon>Magnaporthiopsis</taxon>
    </lineage>
</organism>
<dbReference type="Proteomes" id="UP000011715">
    <property type="component" value="Unassembled WGS sequence"/>
</dbReference>
<dbReference type="EMBL" id="GL876973">
    <property type="protein sequence ID" value="KLU89705.1"/>
    <property type="molecule type" value="Genomic_DNA"/>
</dbReference>
<feature type="compositionally biased region" description="Polar residues" evidence="1">
    <location>
        <begin position="35"/>
        <end position="50"/>
    </location>
</feature>
<sequence length="133" mass="14750">MWRSQMPNGAHLGEKRASCLPSAKKTEEEREKKGSNNGQRLTNACDVQNSRAHLPNSLELLDRQRSSRERHLATVPVPKRAAPFRSQTNYQMLSRTQQPRGPCAETVAQGLASRPPRAGAEAVRNTPTVRGQP</sequence>
<feature type="compositionally biased region" description="Basic and acidic residues" evidence="1">
    <location>
        <begin position="24"/>
        <end position="34"/>
    </location>
</feature>
<reference evidence="2" key="2">
    <citation type="submission" date="2010-05" db="EMBL/GenBank/DDBJ databases">
        <title>The Genome Sequence of Magnaporthe poae strain ATCC 64411.</title>
        <authorList>
            <consortium name="The Broad Institute Genome Sequencing Platform"/>
            <consortium name="Broad Institute Genome Sequencing Center for Infectious Disease"/>
            <person name="Ma L.-J."/>
            <person name="Dead R."/>
            <person name="Young S."/>
            <person name="Zeng Q."/>
            <person name="Koehrsen M."/>
            <person name="Alvarado L."/>
            <person name="Berlin A."/>
            <person name="Chapman S.B."/>
            <person name="Chen Z."/>
            <person name="Freedman E."/>
            <person name="Gellesch M."/>
            <person name="Goldberg J."/>
            <person name="Griggs A."/>
            <person name="Gujja S."/>
            <person name="Heilman E.R."/>
            <person name="Heiman D."/>
            <person name="Hepburn T."/>
            <person name="Howarth C."/>
            <person name="Jen D."/>
            <person name="Larson L."/>
            <person name="Mehta T."/>
            <person name="Neiman D."/>
            <person name="Pearson M."/>
            <person name="Roberts A."/>
            <person name="Saif S."/>
            <person name="Shea T."/>
            <person name="Shenoy N."/>
            <person name="Sisk P."/>
            <person name="Stolte C."/>
            <person name="Sykes S."/>
            <person name="Walk T."/>
            <person name="White J."/>
            <person name="Yandava C."/>
            <person name="Haas B."/>
            <person name="Nusbaum C."/>
            <person name="Birren B."/>
        </authorList>
    </citation>
    <scope>NUCLEOTIDE SEQUENCE</scope>
    <source>
        <strain evidence="2">ATCC 64411</strain>
    </source>
</reference>
<feature type="region of interest" description="Disordered" evidence="1">
    <location>
        <begin position="93"/>
        <end position="133"/>
    </location>
</feature>
<dbReference type="EMBL" id="ADBL01002100">
    <property type="status" value="NOT_ANNOTATED_CDS"/>
    <property type="molecule type" value="Genomic_DNA"/>
</dbReference>
<feature type="region of interest" description="Disordered" evidence="1">
    <location>
        <begin position="1"/>
        <end position="50"/>
    </location>
</feature>
<accession>A0A0C4E7Z1</accession>
<reference evidence="2" key="3">
    <citation type="submission" date="2011-03" db="EMBL/GenBank/DDBJ databases">
        <title>Annotation of Magnaporthe poae ATCC 64411.</title>
        <authorList>
            <person name="Ma L.-J."/>
            <person name="Dead R."/>
            <person name="Young S.K."/>
            <person name="Zeng Q."/>
            <person name="Gargeya S."/>
            <person name="Fitzgerald M."/>
            <person name="Haas B."/>
            <person name="Abouelleil A."/>
            <person name="Alvarado L."/>
            <person name="Arachchi H.M."/>
            <person name="Berlin A."/>
            <person name="Brown A."/>
            <person name="Chapman S.B."/>
            <person name="Chen Z."/>
            <person name="Dunbar C."/>
            <person name="Freedman E."/>
            <person name="Gearin G."/>
            <person name="Gellesch M."/>
            <person name="Goldberg J."/>
            <person name="Griggs A."/>
            <person name="Gujja S."/>
            <person name="Heiman D."/>
            <person name="Howarth C."/>
            <person name="Larson L."/>
            <person name="Lui A."/>
            <person name="MacDonald P.J.P."/>
            <person name="Mehta T."/>
            <person name="Montmayeur A."/>
            <person name="Murphy C."/>
            <person name="Neiman D."/>
            <person name="Pearson M."/>
            <person name="Priest M."/>
            <person name="Roberts A."/>
            <person name="Saif S."/>
            <person name="Shea T."/>
            <person name="Shenoy N."/>
            <person name="Sisk P."/>
            <person name="Stolte C."/>
            <person name="Sykes S."/>
            <person name="Yandava C."/>
            <person name="Wortman J."/>
            <person name="Nusbaum C."/>
            <person name="Birren B."/>
        </authorList>
    </citation>
    <scope>NUCLEOTIDE SEQUENCE</scope>
    <source>
        <strain evidence="2">ATCC 64411</strain>
    </source>
</reference>
<evidence type="ECO:0000256" key="1">
    <source>
        <dbReference type="SAM" id="MobiDB-lite"/>
    </source>
</evidence>
<reference evidence="3" key="5">
    <citation type="submission" date="2015-06" db="UniProtKB">
        <authorList>
            <consortium name="EnsemblFungi"/>
        </authorList>
    </citation>
    <scope>IDENTIFICATION</scope>
    <source>
        <strain evidence="3">ATCC 64411</strain>
    </source>
</reference>
<gene>
    <name evidence="2" type="ORF">MAPG_08674</name>
</gene>
<evidence type="ECO:0000313" key="3">
    <source>
        <dbReference type="EnsemblFungi" id="MAPG_08674T0"/>
    </source>
</evidence>
<evidence type="ECO:0000313" key="4">
    <source>
        <dbReference type="Proteomes" id="UP000011715"/>
    </source>
</evidence>
<dbReference type="AlphaFoldDB" id="A0A0C4E7Z1"/>
<proteinExistence type="predicted"/>
<dbReference type="EnsemblFungi" id="MAPG_08674T0">
    <property type="protein sequence ID" value="MAPG_08674T0"/>
    <property type="gene ID" value="MAPG_08674"/>
</dbReference>
<dbReference type="VEuPathDB" id="FungiDB:MAPG_08674"/>
<name>A0A0C4E7Z1_MAGP6</name>
<protein>
    <submittedName>
        <fullName evidence="2 3">Uncharacterized protein</fullName>
    </submittedName>
</protein>
<evidence type="ECO:0000313" key="2">
    <source>
        <dbReference type="EMBL" id="KLU89705.1"/>
    </source>
</evidence>
<reference evidence="3" key="4">
    <citation type="journal article" date="2015" name="G3 (Bethesda)">
        <title>Genome sequences of three phytopathogenic species of the Magnaporthaceae family of fungi.</title>
        <authorList>
            <person name="Okagaki L.H."/>
            <person name="Nunes C.C."/>
            <person name="Sailsbery J."/>
            <person name="Clay B."/>
            <person name="Brown D."/>
            <person name="John T."/>
            <person name="Oh Y."/>
            <person name="Young N."/>
            <person name="Fitzgerald M."/>
            <person name="Haas B.J."/>
            <person name="Zeng Q."/>
            <person name="Young S."/>
            <person name="Adiconis X."/>
            <person name="Fan L."/>
            <person name="Levin J.Z."/>
            <person name="Mitchell T.K."/>
            <person name="Okubara P.A."/>
            <person name="Farman M.L."/>
            <person name="Kohn L.M."/>
            <person name="Birren B."/>
            <person name="Ma L.-J."/>
            <person name="Dean R.A."/>
        </authorList>
    </citation>
    <scope>NUCLEOTIDE SEQUENCE</scope>
    <source>
        <strain evidence="3">ATCC 64411 / 73-15</strain>
    </source>
</reference>
<keyword evidence="4" id="KW-1185">Reference proteome</keyword>